<dbReference type="PANTHER" id="PTHR43615:SF1">
    <property type="entry name" value="PPDK_N DOMAIN-CONTAINING PROTEIN"/>
    <property type="match status" value="1"/>
</dbReference>
<dbReference type="InterPro" id="IPR008279">
    <property type="entry name" value="PEP-util_enz_mobile_dom"/>
</dbReference>
<dbReference type="PANTHER" id="PTHR43615">
    <property type="entry name" value="PHOSPHOENOLPYRUVATE SYNTHASE-RELATED"/>
    <property type="match status" value="1"/>
</dbReference>
<dbReference type="EMBL" id="FWDO01000004">
    <property type="protein sequence ID" value="SLM17699.1"/>
    <property type="molecule type" value="Genomic_DNA"/>
</dbReference>
<feature type="domain" description="PEP-utilising enzyme mobile" evidence="1">
    <location>
        <begin position="484"/>
        <end position="554"/>
    </location>
</feature>
<evidence type="ECO:0000259" key="1">
    <source>
        <dbReference type="Pfam" id="PF00391"/>
    </source>
</evidence>
<dbReference type="InterPro" id="IPR036637">
    <property type="entry name" value="Phosphohistidine_dom_sf"/>
</dbReference>
<dbReference type="GO" id="GO:0016772">
    <property type="term" value="F:transferase activity, transferring phosphorus-containing groups"/>
    <property type="evidence" value="ECO:0007669"/>
    <property type="project" value="InterPro"/>
</dbReference>
<dbReference type="SUPFAM" id="SSF52009">
    <property type="entry name" value="Phosphohistidine domain"/>
    <property type="match status" value="1"/>
</dbReference>
<name>A0A3P3XNT5_9SPIR</name>
<proteinExistence type="predicted"/>
<sequence>MDRNQVLARFFGDKEFPVEWVDEEEKKLFWWFDDNHCPNPVSPMYFSLDGWWGPTCEYMYRRFDMPMGVKWPAKRINGYVYTAIVPRSEEEEAATGSYYSWVMPTYAKNFLSWWKDRYVPEVKNNFAYIDNFDAEHATLPELMVHLEEMIDIQERHFRLHWILNYAQFQVSTDFGALVKELFGDVPSDLLGKVNISRADRNWDGLRELWKLKEKVKSSEELSEAFKSGTNGAEIRVLLQKTKAGSEFLKDVQAYANEFGYKSIYTHEYRFKLWVEDNTPVIEQIKNYFDTNYDYNKAYNSCIKEQDDAIAELRKRLASKSQADKDRFEQALDLNLRMMPLTPDHHFYFDQSTYARMRIVLLRVARKMVKEGILDDPEDIMYLEYEQLRRYIANPKTYDGRGLIKKAKAEMEKASKIAPRPWVGTVTNWGMYMEPYHMLWGYPERFEKGSGQGIKGEVKGLAASPGIAEGVAHVVHSPAEFDSVKKGEILVCVMTNPAWVVVFSKIAGIVTDAGGVLSHSAITAREFMIPGVVGTSNATKEIKTGDKVRVDGSTGVVEIL</sequence>
<dbReference type="Gene3D" id="3.50.30.10">
    <property type="entry name" value="Phosphohistidine domain"/>
    <property type="match status" value="1"/>
</dbReference>
<dbReference type="InterPro" id="IPR051549">
    <property type="entry name" value="PEP_Utilizing_Enz"/>
</dbReference>
<dbReference type="Pfam" id="PF00391">
    <property type="entry name" value="PEP-utilizers"/>
    <property type="match status" value="1"/>
</dbReference>
<protein>
    <submittedName>
        <fullName evidence="2">PEP-utilising enzyme, mobile region</fullName>
    </submittedName>
</protein>
<evidence type="ECO:0000313" key="2">
    <source>
        <dbReference type="EMBL" id="SLM17699.1"/>
    </source>
</evidence>
<organism evidence="2">
    <name type="scientific">uncultured spirochete</name>
    <dbReference type="NCBI Taxonomy" id="156406"/>
    <lineage>
        <taxon>Bacteria</taxon>
        <taxon>Pseudomonadati</taxon>
        <taxon>Spirochaetota</taxon>
        <taxon>Spirochaetia</taxon>
        <taxon>Spirochaetales</taxon>
        <taxon>environmental samples</taxon>
    </lineage>
</organism>
<reference evidence="2" key="1">
    <citation type="submission" date="2017-02" db="EMBL/GenBank/DDBJ databases">
        <authorList>
            <person name="Regsiter A."/>
            <person name="William W."/>
        </authorList>
    </citation>
    <scope>NUCLEOTIDE SEQUENCE</scope>
    <source>
        <strain evidence="2">BdmA 4</strain>
    </source>
</reference>
<gene>
    <name evidence="2" type="ORF">SPIRO4BDMA_40268</name>
</gene>
<dbReference type="AlphaFoldDB" id="A0A3P3XNT5"/>
<accession>A0A3P3XNT5</accession>